<dbReference type="EMBL" id="CACRXK020007597">
    <property type="protein sequence ID" value="CAB4012678.1"/>
    <property type="molecule type" value="Genomic_DNA"/>
</dbReference>
<feature type="compositionally biased region" description="Basic residues" evidence="1">
    <location>
        <begin position="209"/>
        <end position="221"/>
    </location>
</feature>
<proteinExistence type="predicted"/>
<feature type="region of interest" description="Disordered" evidence="1">
    <location>
        <begin position="165"/>
        <end position="228"/>
    </location>
</feature>
<keyword evidence="3" id="KW-1185">Reference proteome</keyword>
<organism evidence="2 3">
    <name type="scientific">Paramuricea clavata</name>
    <name type="common">Red gorgonian</name>
    <name type="synonym">Violescent sea-whip</name>
    <dbReference type="NCBI Taxonomy" id="317549"/>
    <lineage>
        <taxon>Eukaryota</taxon>
        <taxon>Metazoa</taxon>
        <taxon>Cnidaria</taxon>
        <taxon>Anthozoa</taxon>
        <taxon>Octocorallia</taxon>
        <taxon>Malacalcyonacea</taxon>
        <taxon>Plexauridae</taxon>
        <taxon>Paramuricea</taxon>
    </lineage>
</organism>
<feature type="compositionally biased region" description="Basic and acidic residues" evidence="1">
    <location>
        <begin position="165"/>
        <end position="208"/>
    </location>
</feature>
<evidence type="ECO:0000256" key="1">
    <source>
        <dbReference type="SAM" id="MobiDB-lite"/>
    </source>
</evidence>
<reference evidence="2" key="1">
    <citation type="submission" date="2020-04" db="EMBL/GenBank/DDBJ databases">
        <authorList>
            <person name="Alioto T."/>
            <person name="Alioto T."/>
            <person name="Gomez Garrido J."/>
        </authorList>
    </citation>
    <scope>NUCLEOTIDE SEQUENCE</scope>
    <source>
        <strain evidence="2">A484AB</strain>
    </source>
</reference>
<accession>A0A7D9IQS9</accession>
<evidence type="ECO:0000313" key="2">
    <source>
        <dbReference type="EMBL" id="CAB4012678.1"/>
    </source>
</evidence>
<protein>
    <submittedName>
        <fullName evidence="2">Uncharacterized protein</fullName>
    </submittedName>
</protein>
<comment type="caution">
    <text evidence="2">The sequence shown here is derived from an EMBL/GenBank/DDBJ whole genome shotgun (WGS) entry which is preliminary data.</text>
</comment>
<name>A0A7D9IQS9_PARCT</name>
<feature type="region of interest" description="Disordered" evidence="1">
    <location>
        <begin position="87"/>
        <end position="108"/>
    </location>
</feature>
<gene>
    <name evidence="2" type="ORF">PACLA_8A079883</name>
</gene>
<dbReference type="AlphaFoldDB" id="A0A7D9IQS9"/>
<evidence type="ECO:0000313" key="3">
    <source>
        <dbReference type="Proteomes" id="UP001152795"/>
    </source>
</evidence>
<dbReference type="Proteomes" id="UP001152795">
    <property type="component" value="Unassembled WGS sequence"/>
</dbReference>
<sequence>MDESERWNSSVDYVYGGLKGIHILIAISESVYVIDCWLENPEDRIHQGPEVRKLGFRVAIVFPNLKGLESRINFRRYGERRLRAGKKGYGEATTESKNGIQEDAEQEKKTATQRWKILKQEKKTANKRWKKEIKSTADQFCKRRKQIEIDARKATREARKWGREIKKEERERRKEVSDWKVEAQKWKKESQMLRRNEKERKRRAEQNRRIRQGKWKSKKKFGQLQLKL</sequence>